<evidence type="ECO:0000313" key="4">
    <source>
        <dbReference type="Proteomes" id="UP000382577"/>
    </source>
</evidence>
<dbReference type="Proteomes" id="UP000382577">
    <property type="component" value="Unassembled WGS sequence"/>
</dbReference>
<dbReference type="SUPFAM" id="SSF51735">
    <property type="entry name" value="NAD(P)-binding Rossmann-fold domains"/>
    <property type="match status" value="1"/>
</dbReference>
<sequence>MCTLHCLFPAFTVLPGLIVTTPYSSPSTSACPVSARTIVVTGAASGIGAAIARRLAPPDTRLLLHTRGTSPERQRRLAEVRRACEALGAQCAVWFGDLAESAAATRLIDAAHDAFGPVDQLVSNAGFATRQHLADVDDEAFARTLAAMPGAFAALLRSALPDLQRSPQASVVAISSFVAHRFAPNQPGFPATAAAKAAIEALARSAAAEYARLGVTINCVAPGYTRKDSGHSAIDPAAWQRAADATPTGRLCEPDDIAALAVFLLGPHARQITGQVIHVDGGLTL</sequence>
<name>A0A5E4YEI6_9BURK</name>
<evidence type="ECO:0000256" key="1">
    <source>
        <dbReference type="ARBA" id="ARBA00006484"/>
    </source>
</evidence>
<dbReference type="PRINTS" id="PR00081">
    <property type="entry name" value="GDHRDH"/>
</dbReference>
<protein>
    <submittedName>
        <fullName evidence="3">Short-chain dehydrogenase</fullName>
    </submittedName>
</protein>
<dbReference type="AlphaFoldDB" id="A0A5E4YEI6"/>
<reference evidence="3 4" key="1">
    <citation type="submission" date="2019-08" db="EMBL/GenBank/DDBJ databases">
        <authorList>
            <person name="Peeters C."/>
        </authorList>
    </citation>
    <scope>NUCLEOTIDE SEQUENCE [LARGE SCALE GENOMIC DNA]</scope>
    <source>
        <strain evidence="3 4">LMG 31113</strain>
    </source>
</reference>
<dbReference type="Gene3D" id="3.40.50.720">
    <property type="entry name" value="NAD(P)-binding Rossmann-like Domain"/>
    <property type="match status" value="1"/>
</dbReference>
<dbReference type="InterPro" id="IPR002347">
    <property type="entry name" value="SDR_fam"/>
</dbReference>
<accession>A0A5E4YEI6</accession>
<proteinExistence type="inferred from homology"/>
<evidence type="ECO:0000313" key="3">
    <source>
        <dbReference type="EMBL" id="VVE46857.1"/>
    </source>
</evidence>
<dbReference type="Pfam" id="PF13561">
    <property type="entry name" value="adh_short_C2"/>
    <property type="match status" value="1"/>
</dbReference>
<dbReference type="PANTHER" id="PTHR42879:SF2">
    <property type="entry name" value="3-OXOACYL-[ACYL-CARRIER-PROTEIN] REDUCTASE FABG"/>
    <property type="match status" value="1"/>
</dbReference>
<dbReference type="InterPro" id="IPR036291">
    <property type="entry name" value="NAD(P)-bd_dom_sf"/>
</dbReference>
<dbReference type="FunFam" id="3.40.50.720:FF:000084">
    <property type="entry name" value="Short-chain dehydrogenase reductase"/>
    <property type="match status" value="1"/>
</dbReference>
<dbReference type="InterPro" id="IPR050259">
    <property type="entry name" value="SDR"/>
</dbReference>
<dbReference type="InterPro" id="IPR057326">
    <property type="entry name" value="KR_dom"/>
</dbReference>
<dbReference type="PANTHER" id="PTHR42879">
    <property type="entry name" value="3-OXOACYL-(ACYL-CARRIER-PROTEIN) REDUCTASE"/>
    <property type="match status" value="1"/>
</dbReference>
<evidence type="ECO:0000259" key="2">
    <source>
        <dbReference type="SMART" id="SM00822"/>
    </source>
</evidence>
<dbReference type="OrthoDB" id="8716139at2"/>
<comment type="similarity">
    <text evidence="1">Belongs to the short-chain dehydrogenases/reductases (SDR) family.</text>
</comment>
<organism evidence="3 4">
    <name type="scientific">Pandoraea fibrosis</name>
    <dbReference type="NCBI Taxonomy" id="1891094"/>
    <lineage>
        <taxon>Bacteria</taxon>
        <taxon>Pseudomonadati</taxon>
        <taxon>Pseudomonadota</taxon>
        <taxon>Betaproteobacteria</taxon>
        <taxon>Burkholderiales</taxon>
        <taxon>Burkholderiaceae</taxon>
        <taxon>Pandoraea</taxon>
    </lineage>
</organism>
<dbReference type="SMART" id="SM00822">
    <property type="entry name" value="PKS_KR"/>
    <property type="match status" value="1"/>
</dbReference>
<feature type="domain" description="Ketoreductase" evidence="2">
    <location>
        <begin position="36"/>
        <end position="242"/>
    </location>
</feature>
<gene>
    <name evidence="3" type="ORF">PFI31113_04427</name>
</gene>
<dbReference type="CDD" id="cd05233">
    <property type="entry name" value="SDR_c"/>
    <property type="match status" value="1"/>
</dbReference>
<dbReference type="EMBL" id="CABPRW010000013">
    <property type="protein sequence ID" value="VVE46857.1"/>
    <property type="molecule type" value="Genomic_DNA"/>
</dbReference>